<organism evidence="1 2">
    <name type="scientific">Flavihumibacter fluminis</name>
    <dbReference type="NCBI Taxonomy" id="2909236"/>
    <lineage>
        <taxon>Bacteria</taxon>
        <taxon>Pseudomonadati</taxon>
        <taxon>Bacteroidota</taxon>
        <taxon>Chitinophagia</taxon>
        <taxon>Chitinophagales</taxon>
        <taxon>Chitinophagaceae</taxon>
        <taxon>Flavihumibacter</taxon>
    </lineage>
</organism>
<protein>
    <submittedName>
        <fullName evidence="1">Copper resistance protein NlpE</fullName>
    </submittedName>
</protein>
<evidence type="ECO:0000313" key="1">
    <source>
        <dbReference type="EMBL" id="MCF1716022.1"/>
    </source>
</evidence>
<accession>A0ABS9BJY3</accession>
<evidence type="ECO:0000313" key="2">
    <source>
        <dbReference type="Proteomes" id="UP001200145"/>
    </source>
</evidence>
<dbReference type="EMBL" id="JAKEVY010000004">
    <property type="protein sequence ID" value="MCF1716022.1"/>
    <property type="molecule type" value="Genomic_DNA"/>
</dbReference>
<sequence>MQRTHFMALLALGWLACNDGIEVTTDITVPETRTALSLNELASYYADTLPCASCEGIFTELAILDDSTYFLSESYIGEQSQPLGSIGRFSREGDVLTLGSADDSARRFKIMEDRVVQLDKDGSEMITGLDYSLEQTTQPVNLITRPFLTNGFLKIENNQGNFQPCGIAQSWELMNDAGIKEANRFFAKQAAKLAEGVYVRASIELQPANDSTGLAFHVKLNTVSEQLATGCQ</sequence>
<gene>
    <name evidence="1" type="ORF">L0U88_15385</name>
</gene>
<dbReference type="Proteomes" id="UP001200145">
    <property type="component" value="Unassembled WGS sequence"/>
</dbReference>
<dbReference type="RefSeq" id="WP_234866974.1">
    <property type="nucleotide sequence ID" value="NZ_JAKEVY010000004.1"/>
</dbReference>
<comment type="caution">
    <text evidence="1">The sequence shown here is derived from an EMBL/GenBank/DDBJ whole genome shotgun (WGS) entry which is preliminary data.</text>
</comment>
<dbReference type="Pfam" id="PF04170">
    <property type="entry name" value="NlpE"/>
    <property type="match status" value="1"/>
</dbReference>
<proteinExistence type="predicted"/>
<name>A0ABS9BJY3_9BACT</name>
<reference evidence="1 2" key="1">
    <citation type="submission" date="2022-01" db="EMBL/GenBank/DDBJ databases">
        <title>Flavihumibacter sp. nov., isolated from sediment of a river.</title>
        <authorList>
            <person name="Liu H."/>
        </authorList>
    </citation>
    <scope>NUCLEOTIDE SEQUENCE [LARGE SCALE GENOMIC DNA]</scope>
    <source>
        <strain evidence="1 2">RY-1</strain>
    </source>
</reference>
<keyword evidence="2" id="KW-1185">Reference proteome</keyword>
<dbReference type="InterPro" id="IPR007298">
    <property type="entry name" value="Cu-R_lipoprotein_NlpE"/>
</dbReference>
<dbReference type="Gene3D" id="2.40.128.640">
    <property type="match status" value="1"/>
</dbReference>
<dbReference type="PROSITE" id="PS51257">
    <property type="entry name" value="PROKAR_LIPOPROTEIN"/>
    <property type="match status" value="1"/>
</dbReference>